<dbReference type="SUPFAM" id="SSF53756">
    <property type="entry name" value="UDP-Glycosyltransferase/glycogen phosphorylase"/>
    <property type="match status" value="1"/>
</dbReference>
<feature type="domain" description="Glycosyl transferase family 1" evidence="4">
    <location>
        <begin position="1128"/>
        <end position="1273"/>
    </location>
</feature>
<dbReference type="Proteomes" id="UP001497493">
    <property type="component" value="Chromosome"/>
</dbReference>
<keyword evidence="7" id="KW-1185">Reference proteome</keyword>
<dbReference type="Gene3D" id="3.40.50.2000">
    <property type="entry name" value="Glycogen Phosphorylase B"/>
    <property type="match status" value="1"/>
</dbReference>
<evidence type="ECO:0000313" key="6">
    <source>
        <dbReference type="EMBL" id="CAL1240306.1"/>
    </source>
</evidence>
<organism evidence="6 7">
    <name type="scientific">Candidatus Methylocalor cossyra</name>
    <dbReference type="NCBI Taxonomy" id="3108543"/>
    <lineage>
        <taxon>Bacteria</taxon>
        <taxon>Pseudomonadati</taxon>
        <taxon>Pseudomonadota</taxon>
        <taxon>Gammaproteobacteria</taxon>
        <taxon>Methylococcales</taxon>
        <taxon>Methylococcaceae</taxon>
        <taxon>Candidatus Methylocalor</taxon>
    </lineage>
</organism>
<dbReference type="Pfam" id="PF00535">
    <property type="entry name" value="Glycos_transf_2"/>
    <property type="match status" value="1"/>
</dbReference>
<feature type="domain" description="Glycosyltransferase 2-like" evidence="5">
    <location>
        <begin position="648"/>
        <end position="822"/>
    </location>
</feature>
<dbReference type="InterPro" id="IPR001296">
    <property type="entry name" value="Glyco_trans_1"/>
</dbReference>
<proteinExistence type="inferred from homology"/>
<name>A0ABM9NI65_9GAMM</name>
<reference evidence="6 7" key="1">
    <citation type="submission" date="2024-04" db="EMBL/GenBank/DDBJ databases">
        <authorList>
            <person name="Cremers G."/>
        </authorList>
    </citation>
    <scope>NUCLEOTIDE SEQUENCE [LARGE SCALE GENOMIC DNA]</scope>
    <source>
        <strain evidence="6">MeCH1-AG</strain>
    </source>
</reference>
<dbReference type="InterPro" id="IPR029044">
    <property type="entry name" value="Nucleotide-diphossugar_trans"/>
</dbReference>
<dbReference type="Pfam" id="PF00534">
    <property type="entry name" value="Glycos_transf_1"/>
    <property type="match status" value="1"/>
</dbReference>
<sequence length="1314" mass="145428">MKLEKPLQIFAYGDLLVLYWRCEQKLTGDIELFLNDEPLPKPILGVEFKERPDYILIALAPGVEQKRPITVRITSPASALLAQASSKRPTPLPRKLIDSWSLTSRIRLEKALLVQARQVFPDLSPRVYARLAMSLAETEIAALRGPGGLLYVRMPWPASAPHGLMEAVLRLVPRVPSEAFSEPVQALVDKGCIHFFARRAYAQRGSERLWLLDAGGMRCAPFLLREPKSLEAMSLSAWLEAVAADYPENPALLRGFAATVMAAGGLGGGEEPRLLGAAEALQDGGLVGWAYHPRWPHRAVRLQVLVDGRACGEIEACLPRPDLAHKGYDHCGFVWPLEEGLLDGDPHEIRLRCVETGQELPGGPFRLGRGSYDGGLQIDEEGCLVGWVKERCSVPRPRKVKLLIDGREAGANRFDLSGLAVGTPSTGDGRFELRLPLPDSVFDTEPHTAELEIGGEEGEPWVRLDPKLTVKASYRGYVDLIRSDRVAGWIINTLAPKRPVTLDVVVNGRRLARGRADRPRSDVKAGVPCGFEIAVPPHALEWGGRTLELCLADTEVKVLGSFLDTPYDVAVRALATLAEMLNDPERWRSLAGGLQLDGDVSTWVRTQIVANLLHALRRAQQLPTQIHLTPALTIRLPERTPPDSTVDVIVPVYLGRHAVLRCITSVLCARCETPMELIVIDDASPDPELRAELRRLAAMCRFTFLENAANLGFVATVNRGMRLHPGRDVVLLNSDTVVPEGWLDRLRRAAYAAPNIGTVTPFSNNATILSFPRSCEANSIPEGQSVQRLDALFAHANAGQVVDLPTAVGFCMYIKRAVLEELGYFDEARWGKGYGEENDFCLRASALGWRHVAACDVFVEHEGGVSFADWKPEQLNHNLAKLHALYPDYARTIERFIAQDPLAPARNRVSLRLLKQHAPRYLLFVLHGLGGGTKVAADDLAARLARDGEAVLELRSEAPDRWWLECHGLPYAVRYRPEEFEALVQDLAALGVWHIHYHHTLQFPWRIWELPERLGVAYDFTAHDYLPLCPRVNMIDESGQYCGEAQFSAANCTRCVRLNGLDPHIEASYAELGRDVGRWRAAHVDVLNKARRLFAPSEDTARRLAAHFPLTNLQVQPPLEPRRILRPAAWDEHTPTVAVIGAIGPHKGLEMLLRCVQSAEKEGLPLRFAILGFTADDAAFARYGNVTISGAYQREQLPRLIAASRASVALFLSPWPETFCFALSEAWENGLYPVALDIGAVAERIRQTGCGRLLPLNADARQINRTLLEVLQQGVGAVWRTATIGWEVSDTLQDYYGLERDLAGVTRARAARSA</sequence>
<dbReference type="InterPro" id="IPR001173">
    <property type="entry name" value="Glyco_trans_2-like"/>
</dbReference>
<gene>
    <name evidence="6" type="ORF">MECH1_V1_1530</name>
</gene>
<keyword evidence="3" id="KW-0808">Transferase</keyword>
<keyword evidence="2" id="KW-0328">Glycosyltransferase</keyword>
<dbReference type="Gene3D" id="3.90.550.10">
    <property type="entry name" value="Spore Coat Polysaccharide Biosynthesis Protein SpsA, Chain A"/>
    <property type="match status" value="1"/>
</dbReference>
<dbReference type="RefSeq" id="WP_348759796.1">
    <property type="nucleotide sequence ID" value="NZ_OZ026884.1"/>
</dbReference>
<evidence type="ECO:0000256" key="2">
    <source>
        <dbReference type="ARBA" id="ARBA00022676"/>
    </source>
</evidence>
<dbReference type="EMBL" id="OZ026884">
    <property type="protein sequence ID" value="CAL1240306.1"/>
    <property type="molecule type" value="Genomic_DNA"/>
</dbReference>
<evidence type="ECO:0000259" key="5">
    <source>
        <dbReference type="Pfam" id="PF00535"/>
    </source>
</evidence>
<dbReference type="PANTHER" id="PTHR43179">
    <property type="entry name" value="RHAMNOSYLTRANSFERASE WBBL"/>
    <property type="match status" value="1"/>
</dbReference>
<dbReference type="PANTHER" id="PTHR43179:SF12">
    <property type="entry name" value="GALACTOFURANOSYLTRANSFERASE GLFT2"/>
    <property type="match status" value="1"/>
</dbReference>
<dbReference type="SUPFAM" id="SSF53448">
    <property type="entry name" value="Nucleotide-diphospho-sugar transferases"/>
    <property type="match status" value="1"/>
</dbReference>
<accession>A0ABM9NI65</accession>
<evidence type="ECO:0000256" key="1">
    <source>
        <dbReference type="ARBA" id="ARBA00006739"/>
    </source>
</evidence>
<protein>
    <submittedName>
        <fullName evidence="6">Glycosyltransferase, GT2 family</fullName>
    </submittedName>
</protein>
<evidence type="ECO:0000259" key="4">
    <source>
        <dbReference type="Pfam" id="PF00534"/>
    </source>
</evidence>
<comment type="similarity">
    <text evidence="1">Belongs to the glycosyltransferase 2 family.</text>
</comment>
<evidence type="ECO:0000256" key="3">
    <source>
        <dbReference type="ARBA" id="ARBA00022679"/>
    </source>
</evidence>
<evidence type="ECO:0000313" key="7">
    <source>
        <dbReference type="Proteomes" id="UP001497493"/>
    </source>
</evidence>